<reference evidence="10" key="3">
    <citation type="submission" date="2016-03" db="UniProtKB">
        <authorList>
            <consortium name="EnsemblProtists"/>
        </authorList>
    </citation>
    <scope>IDENTIFICATION</scope>
</reference>
<reference evidence="11" key="2">
    <citation type="submission" date="2012-11" db="EMBL/GenBank/DDBJ databases">
        <authorList>
            <person name="Kuo A."/>
            <person name="Curtis B.A."/>
            <person name="Tanifuji G."/>
            <person name="Burki F."/>
            <person name="Gruber A."/>
            <person name="Irimia M."/>
            <person name="Maruyama S."/>
            <person name="Arias M.C."/>
            <person name="Ball S.G."/>
            <person name="Gile G.H."/>
            <person name="Hirakawa Y."/>
            <person name="Hopkins J.F."/>
            <person name="Rensing S.A."/>
            <person name="Schmutz J."/>
            <person name="Symeonidi A."/>
            <person name="Elias M."/>
            <person name="Eveleigh R.J."/>
            <person name="Herman E.K."/>
            <person name="Klute M.J."/>
            <person name="Nakayama T."/>
            <person name="Obornik M."/>
            <person name="Reyes-Prieto A."/>
            <person name="Armbrust E.V."/>
            <person name="Aves S.J."/>
            <person name="Beiko R.G."/>
            <person name="Coutinho P."/>
            <person name="Dacks J.B."/>
            <person name="Durnford D.G."/>
            <person name="Fast N.M."/>
            <person name="Green B.R."/>
            <person name="Grisdale C."/>
            <person name="Hempe F."/>
            <person name="Henrissat B."/>
            <person name="Hoppner M.P."/>
            <person name="Ishida K.-I."/>
            <person name="Kim E."/>
            <person name="Koreny L."/>
            <person name="Kroth P.G."/>
            <person name="Liu Y."/>
            <person name="Malik S.-B."/>
            <person name="Maier U.G."/>
            <person name="McRose D."/>
            <person name="Mock T."/>
            <person name="Neilson J.A."/>
            <person name="Onodera N.T."/>
            <person name="Poole A.M."/>
            <person name="Pritham E.J."/>
            <person name="Richards T.A."/>
            <person name="Rocap G."/>
            <person name="Roy S.W."/>
            <person name="Sarai C."/>
            <person name="Schaack S."/>
            <person name="Shirato S."/>
            <person name="Slamovits C.H."/>
            <person name="Spencer D.F."/>
            <person name="Suzuki S."/>
            <person name="Worden A.Z."/>
            <person name="Zauner S."/>
            <person name="Barry K."/>
            <person name="Bell C."/>
            <person name="Bharti A.K."/>
            <person name="Crow J.A."/>
            <person name="Grimwood J."/>
            <person name="Kramer R."/>
            <person name="Lindquist E."/>
            <person name="Lucas S."/>
            <person name="Salamov A."/>
            <person name="McFadden G.I."/>
            <person name="Lane C.E."/>
            <person name="Keeling P.J."/>
            <person name="Gray M.W."/>
            <person name="Grigoriev I.V."/>
            <person name="Archibald J.M."/>
        </authorList>
    </citation>
    <scope>NUCLEOTIDE SEQUENCE</scope>
    <source>
        <strain evidence="11">CCMP2712</strain>
    </source>
</reference>
<dbReference type="CDD" id="cd13136">
    <property type="entry name" value="MATE_DinF_like"/>
    <property type="match status" value="1"/>
</dbReference>
<feature type="transmembrane region" description="Helical" evidence="7">
    <location>
        <begin position="511"/>
        <end position="533"/>
    </location>
</feature>
<dbReference type="OrthoDB" id="2126698at2759"/>
<proteinExistence type="inferred from homology"/>
<dbReference type="eggNOG" id="KOG1347">
    <property type="taxonomic scope" value="Eukaryota"/>
</dbReference>
<evidence type="ECO:0000256" key="6">
    <source>
        <dbReference type="SAM" id="MobiDB-lite"/>
    </source>
</evidence>
<dbReference type="GO" id="GO:0015297">
    <property type="term" value="F:antiporter activity"/>
    <property type="evidence" value="ECO:0007669"/>
    <property type="project" value="InterPro"/>
</dbReference>
<dbReference type="InterPro" id="IPR002528">
    <property type="entry name" value="MATE_fam"/>
</dbReference>
<feature type="transmembrane region" description="Helical" evidence="7">
    <location>
        <begin position="482"/>
        <end position="499"/>
    </location>
</feature>
<accession>L1IBD6</accession>
<dbReference type="NCBIfam" id="TIGR00797">
    <property type="entry name" value="matE"/>
    <property type="match status" value="1"/>
</dbReference>
<feature type="transmembrane region" description="Helical" evidence="7">
    <location>
        <begin position="259"/>
        <end position="279"/>
    </location>
</feature>
<dbReference type="EMBL" id="JH993136">
    <property type="protein sequence ID" value="EKX33576.1"/>
    <property type="molecule type" value="Genomic_DNA"/>
</dbReference>
<dbReference type="Pfam" id="PF01554">
    <property type="entry name" value="MatE"/>
    <property type="match status" value="2"/>
</dbReference>
<comment type="similarity">
    <text evidence="2">Belongs to the multi antimicrobial extrusion (MATE) (TC 2.A.66.1) family.</text>
</comment>
<evidence type="ECO:0000256" key="3">
    <source>
        <dbReference type="ARBA" id="ARBA00022692"/>
    </source>
</evidence>
<dbReference type="HOGENOM" id="CLU_012893_16_3_1"/>
<dbReference type="PANTHER" id="PTHR42893:SF46">
    <property type="entry name" value="PROTEIN DETOXIFICATION 44, CHLOROPLASTIC"/>
    <property type="match status" value="1"/>
</dbReference>
<evidence type="ECO:0000256" key="4">
    <source>
        <dbReference type="ARBA" id="ARBA00022989"/>
    </source>
</evidence>
<gene>
    <name evidence="9" type="ORF">GUITHDRAFT_120215</name>
</gene>
<dbReference type="PANTHER" id="PTHR42893">
    <property type="entry name" value="PROTEIN DETOXIFICATION 44, CHLOROPLASTIC-RELATED"/>
    <property type="match status" value="1"/>
</dbReference>
<keyword evidence="5 7" id="KW-0472">Membrane</keyword>
<evidence type="ECO:0000256" key="1">
    <source>
        <dbReference type="ARBA" id="ARBA00004141"/>
    </source>
</evidence>
<evidence type="ECO:0000256" key="2">
    <source>
        <dbReference type="ARBA" id="ARBA00010199"/>
    </source>
</evidence>
<evidence type="ECO:0000313" key="10">
    <source>
        <dbReference type="EnsemblProtists" id="EKX33576"/>
    </source>
</evidence>
<protein>
    <recommendedName>
        <fullName evidence="12">Multidrug and toxic compound extrusion protein</fullName>
    </recommendedName>
</protein>
<feature type="transmembrane region" description="Helical" evidence="7">
    <location>
        <begin position="441"/>
        <end position="462"/>
    </location>
</feature>
<feature type="transmembrane region" description="Helical" evidence="7">
    <location>
        <begin position="291"/>
        <end position="314"/>
    </location>
</feature>
<feature type="transmembrane region" description="Helical" evidence="7">
    <location>
        <begin position="410"/>
        <end position="429"/>
    </location>
</feature>
<evidence type="ECO:0000313" key="11">
    <source>
        <dbReference type="Proteomes" id="UP000011087"/>
    </source>
</evidence>
<keyword evidence="3 7" id="KW-0812">Transmembrane</keyword>
<feature type="signal peptide" evidence="8">
    <location>
        <begin position="1"/>
        <end position="23"/>
    </location>
</feature>
<feature type="chain" id="PRO_5008769853" description="Multidrug and toxic compound extrusion protein" evidence="8">
    <location>
        <begin position="24"/>
        <end position="580"/>
    </location>
</feature>
<dbReference type="GO" id="GO:0042910">
    <property type="term" value="F:xenobiotic transmembrane transporter activity"/>
    <property type="evidence" value="ECO:0007669"/>
    <property type="project" value="InterPro"/>
</dbReference>
<feature type="transmembrane region" description="Helical" evidence="7">
    <location>
        <begin position="360"/>
        <end position="381"/>
    </location>
</feature>
<keyword evidence="8" id="KW-0732">Signal</keyword>
<name>L1IBD6_GUITC</name>
<dbReference type="STRING" id="905079.L1IBD6"/>
<dbReference type="InterPro" id="IPR044644">
    <property type="entry name" value="DinF-like"/>
</dbReference>
<reference evidence="9 11" key="1">
    <citation type="journal article" date="2012" name="Nature">
        <title>Algal genomes reveal evolutionary mosaicism and the fate of nucleomorphs.</title>
        <authorList>
            <consortium name="DOE Joint Genome Institute"/>
            <person name="Curtis B.A."/>
            <person name="Tanifuji G."/>
            <person name="Burki F."/>
            <person name="Gruber A."/>
            <person name="Irimia M."/>
            <person name="Maruyama S."/>
            <person name="Arias M.C."/>
            <person name="Ball S.G."/>
            <person name="Gile G.H."/>
            <person name="Hirakawa Y."/>
            <person name="Hopkins J.F."/>
            <person name="Kuo A."/>
            <person name="Rensing S.A."/>
            <person name="Schmutz J."/>
            <person name="Symeonidi A."/>
            <person name="Elias M."/>
            <person name="Eveleigh R.J."/>
            <person name="Herman E.K."/>
            <person name="Klute M.J."/>
            <person name="Nakayama T."/>
            <person name="Obornik M."/>
            <person name="Reyes-Prieto A."/>
            <person name="Armbrust E.V."/>
            <person name="Aves S.J."/>
            <person name="Beiko R.G."/>
            <person name="Coutinho P."/>
            <person name="Dacks J.B."/>
            <person name="Durnford D.G."/>
            <person name="Fast N.M."/>
            <person name="Green B.R."/>
            <person name="Grisdale C.J."/>
            <person name="Hempel F."/>
            <person name="Henrissat B."/>
            <person name="Hoppner M.P."/>
            <person name="Ishida K."/>
            <person name="Kim E."/>
            <person name="Koreny L."/>
            <person name="Kroth P.G."/>
            <person name="Liu Y."/>
            <person name="Malik S.B."/>
            <person name="Maier U.G."/>
            <person name="McRose D."/>
            <person name="Mock T."/>
            <person name="Neilson J.A."/>
            <person name="Onodera N.T."/>
            <person name="Poole A.M."/>
            <person name="Pritham E.J."/>
            <person name="Richards T.A."/>
            <person name="Rocap G."/>
            <person name="Roy S.W."/>
            <person name="Sarai C."/>
            <person name="Schaack S."/>
            <person name="Shirato S."/>
            <person name="Slamovits C.H."/>
            <person name="Spencer D.F."/>
            <person name="Suzuki S."/>
            <person name="Worden A.Z."/>
            <person name="Zauner S."/>
            <person name="Barry K."/>
            <person name="Bell C."/>
            <person name="Bharti A.K."/>
            <person name="Crow J.A."/>
            <person name="Grimwood J."/>
            <person name="Kramer R."/>
            <person name="Lindquist E."/>
            <person name="Lucas S."/>
            <person name="Salamov A."/>
            <person name="McFadden G.I."/>
            <person name="Lane C.E."/>
            <person name="Keeling P.J."/>
            <person name="Gray M.W."/>
            <person name="Grigoriev I.V."/>
            <person name="Archibald J.M."/>
        </authorList>
    </citation>
    <scope>NUCLEOTIDE SEQUENCE</scope>
    <source>
        <strain evidence="9 11">CCMP2712</strain>
    </source>
</reference>
<dbReference type="KEGG" id="gtt:GUITHDRAFT_120215"/>
<evidence type="ECO:0000313" key="9">
    <source>
        <dbReference type="EMBL" id="EKX33576.1"/>
    </source>
</evidence>
<evidence type="ECO:0008006" key="12">
    <source>
        <dbReference type="Google" id="ProtNLM"/>
    </source>
</evidence>
<feature type="transmembrane region" description="Helical" evidence="7">
    <location>
        <begin position="320"/>
        <end position="340"/>
    </location>
</feature>
<evidence type="ECO:0000256" key="5">
    <source>
        <dbReference type="ARBA" id="ARBA00023136"/>
    </source>
</evidence>
<dbReference type="EnsemblProtists" id="EKX33576">
    <property type="protein sequence ID" value="EKX33576"/>
    <property type="gene ID" value="GUITHDRAFT_120215"/>
</dbReference>
<dbReference type="RefSeq" id="XP_005820556.1">
    <property type="nucleotide sequence ID" value="XM_005820499.1"/>
</dbReference>
<dbReference type="AlphaFoldDB" id="L1IBD6"/>
<feature type="region of interest" description="Disordered" evidence="6">
    <location>
        <begin position="62"/>
        <end position="102"/>
    </location>
</feature>
<dbReference type="GO" id="GO:0016020">
    <property type="term" value="C:membrane"/>
    <property type="evidence" value="ECO:0007669"/>
    <property type="project" value="UniProtKB-SubCell"/>
</dbReference>
<feature type="transmembrane region" description="Helical" evidence="7">
    <location>
        <begin position="219"/>
        <end position="239"/>
    </location>
</feature>
<dbReference type="PaxDb" id="55529-EKX33576"/>
<evidence type="ECO:0000256" key="7">
    <source>
        <dbReference type="SAM" id="Phobius"/>
    </source>
</evidence>
<keyword evidence="4 7" id="KW-1133">Transmembrane helix</keyword>
<comment type="subcellular location">
    <subcellularLocation>
        <location evidence="1">Membrane</location>
        <topology evidence="1">Multi-pass membrane protein</topology>
    </subcellularLocation>
</comment>
<dbReference type="Proteomes" id="UP000011087">
    <property type="component" value="Unassembled WGS sequence"/>
</dbReference>
<organism evidence="9">
    <name type="scientific">Guillardia theta (strain CCMP2712)</name>
    <name type="common">Cryptophyte</name>
    <dbReference type="NCBI Taxonomy" id="905079"/>
    <lineage>
        <taxon>Eukaryota</taxon>
        <taxon>Cryptophyceae</taxon>
        <taxon>Pyrenomonadales</taxon>
        <taxon>Geminigeraceae</taxon>
        <taxon>Guillardia</taxon>
    </lineage>
</organism>
<feature type="transmembrane region" description="Helical" evidence="7">
    <location>
        <begin position="539"/>
        <end position="558"/>
    </location>
</feature>
<keyword evidence="11" id="KW-1185">Reference proteome</keyword>
<dbReference type="OMA" id="MDGIWLA"/>
<sequence>MSIIAVTATAVAAILTGCSETHAFQPSMMGRAQPRMASCNHHQQKFLPCSLQRHPILIQSTSQPARSLLGKSKSRVRCQDRPALRGAEQASESEEKKAEATNSSIVSGKARLYGATETRRGHGGGFVNGLLGAVADREFDAAIFALAIPALGSLIIEPVVRTLEAVMVGRLGAAPLGALSIGGSVVSVSFPLFNFFSYATTPMVARALARDDPNEASRLVAQGIWLSTAVGCVLGTLMFKFADNILKTMGSNAEIFPFARAFLIIRAFAAPAELWLLVAKGASYGHQNTRAPLLAIATGSAVHLVLDAVFILGLEMGLSGAALAVVISQYLAALFLLRCLVQDGILKISDLRRLPDITKIFTYLSAGSALLIRTMSMQAFYTVMTSYGARMGTAVIAAHAIARQCSSLEALVVDGLAVAAQALVAMYIGKGDRVSARRLCRRLLFLGGVAGTVLGGLLWAASGPIASVFSTDPNVLAEARRAMPLVAAIQLPAALAYIFDGIFLGARDFRFLGIAMFFCVIPASAVLVTVAATLDVGLLTLWMASGTLLVSRVIALSWRYNSDKGPLSPSKDVAAAQPSS</sequence>
<dbReference type="GeneID" id="17290309"/>
<evidence type="ECO:0000256" key="8">
    <source>
        <dbReference type="SAM" id="SignalP"/>
    </source>
</evidence>
<feature type="transmembrane region" description="Helical" evidence="7">
    <location>
        <begin position="176"/>
        <end position="198"/>
    </location>
</feature>